<dbReference type="STRING" id="684552.SAMN04489719_0852"/>
<sequence length="359" mass="39918">MRVVLTMMVRDEADVIAATIEHHLAEGIDRILVTDNASVDGTREILAEYARIAPVTVFDDPEHRKQQAEVVTRMARQAATEHGADWVINGDADEFVLAREGTVAEALAAAPTAIGAFPAPVHNLVGPTARRGSGLATRMHWRDERSPEQLAAAGVQAQPTPNAIHVADPSVEVAQGNHFVSTPQRFAAEGAFGLEVLHVPWRSWEQFERKTVNMGRGYEASPSLDPSPNHHGMRDWRRWKAGILLPFYLARTPVDDADFGAGFVRDDRLAERLAGLDALLPERLAEAIDPARDEPFDRDEVRAMLARERDLHELDEAFHTAIAGEIARRQALERRAITPERLARGVRRVGREIARRIRR</sequence>
<proteinExistence type="predicted"/>
<accession>A0A1H1M3X4</accession>
<keyword evidence="2" id="KW-1185">Reference proteome</keyword>
<dbReference type="EMBL" id="LT629734">
    <property type="protein sequence ID" value="SDR81387.1"/>
    <property type="molecule type" value="Genomic_DNA"/>
</dbReference>
<evidence type="ECO:0000313" key="1">
    <source>
        <dbReference type="EMBL" id="SDR81387.1"/>
    </source>
</evidence>
<dbReference type="InterPro" id="IPR029044">
    <property type="entry name" value="Nucleotide-diphossugar_trans"/>
</dbReference>
<dbReference type="GO" id="GO:0016740">
    <property type="term" value="F:transferase activity"/>
    <property type="evidence" value="ECO:0007669"/>
    <property type="project" value="UniProtKB-KW"/>
</dbReference>
<organism evidence="1 2">
    <name type="scientific">Agrococcus carbonis</name>
    <dbReference type="NCBI Taxonomy" id="684552"/>
    <lineage>
        <taxon>Bacteria</taxon>
        <taxon>Bacillati</taxon>
        <taxon>Actinomycetota</taxon>
        <taxon>Actinomycetes</taxon>
        <taxon>Micrococcales</taxon>
        <taxon>Microbacteriaceae</taxon>
        <taxon>Agrococcus</taxon>
    </lineage>
</organism>
<dbReference type="SUPFAM" id="SSF53448">
    <property type="entry name" value="Nucleotide-diphospho-sugar transferases"/>
    <property type="match status" value="1"/>
</dbReference>
<evidence type="ECO:0000313" key="2">
    <source>
        <dbReference type="Proteomes" id="UP000199649"/>
    </source>
</evidence>
<keyword evidence="1" id="KW-0808">Transferase</keyword>
<name>A0A1H1M3X4_9MICO</name>
<protein>
    <submittedName>
        <fullName evidence="1">Glycosyl transferase family 2</fullName>
    </submittedName>
</protein>
<dbReference type="AlphaFoldDB" id="A0A1H1M3X4"/>
<dbReference type="Pfam" id="PF13704">
    <property type="entry name" value="Glyco_tranf_2_4"/>
    <property type="match status" value="1"/>
</dbReference>
<gene>
    <name evidence="1" type="ORF">SAMN04489719_0852</name>
</gene>
<dbReference type="Gene3D" id="3.90.550.10">
    <property type="entry name" value="Spore Coat Polysaccharide Biosynthesis Protein SpsA, Chain A"/>
    <property type="match status" value="1"/>
</dbReference>
<dbReference type="Proteomes" id="UP000199649">
    <property type="component" value="Chromosome I"/>
</dbReference>
<reference evidence="2" key="1">
    <citation type="submission" date="2016-10" db="EMBL/GenBank/DDBJ databases">
        <authorList>
            <person name="Varghese N."/>
            <person name="Submissions S."/>
        </authorList>
    </citation>
    <scope>NUCLEOTIDE SEQUENCE [LARGE SCALE GENOMIC DNA]</scope>
    <source>
        <strain evidence="2">DSM 22965</strain>
    </source>
</reference>